<dbReference type="InterPro" id="IPR017896">
    <property type="entry name" value="4Fe4S_Fe-S-bd"/>
</dbReference>
<accession>A0A0W1B2R0</accession>
<reference evidence="6 7" key="1">
    <citation type="journal article" date="2015" name="Int. Biodeterior. Biodegradation">
        <title>Physiological and genetic screening methods for the isolation of methyl tert-butyl ether-degrading bacteria for bioremediation purposes.</title>
        <authorList>
            <person name="Guisado I.M."/>
            <person name="Purswani J."/>
            <person name="Gonzalez Lopez J."/>
            <person name="Pozo C."/>
        </authorList>
    </citation>
    <scope>NUCLEOTIDE SEQUENCE [LARGE SCALE GENOMIC DNA]</scope>
    <source>
        <strain evidence="6 7">SH7</strain>
    </source>
</reference>
<evidence type="ECO:0008006" key="8">
    <source>
        <dbReference type="Google" id="ProtNLM"/>
    </source>
</evidence>
<gene>
    <name evidence="6" type="ORF">UQ64_07030</name>
</gene>
<protein>
    <recommendedName>
        <fullName evidence="8">4Fe-4S ferredoxin</fullName>
    </recommendedName>
</protein>
<keyword evidence="1" id="KW-0479">Metal-binding</keyword>
<dbReference type="InterPro" id="IPR029039">
    <property type="entry name" value="Flavoprotein-like_sf"/>
</dbReference>
<dbReference type="InterPro" id="IPR008254">
    <property type="entry name" value="Flavodoxin/NO_synth"/>
</dbReference>
<dbReference type="EMBL" id="LCZJ02000016">
    <property type="protein sequence ID" value="KTD87863.1"/>
    <property type="molecule type" value="Genomic_DNA"/>
</dbReference>
<name>A0A0W1B2R0_9BACL</name>
<proteinExistence type="predicted"/>
<dbReference type="Gene3D" id="3.30.70.20">
    <property type="match status" value="1"/>
</dbReference>
<feature type="domain" description="Flavodoxin-like" evidence="4">
    <location>
        <begin position="6"/>
        <end position="159"/>
    </location>
</feature>
<dbReference type="SUPFAM" id="SSF54862">
    <property type="entry name" value="4Fe-4S ferredoxins"/>
    <property type="match status" value="1"/>
</dbReference>
<evidence type="ECO:0000313" key="6">
    <source>
        <dbReference type="EMBL" id="KTD87863.1"/>
    </source>
</evidence>
<dbReference type="OrthoDB" id="9813995at2"/>
<feature type="domain" description="4Fe-4S ferredoxin-type" evidence="5">
    <location>
        <begin position="223"/>
        <end position="249"/>
    </location>
</feature>
<dbReference type="Gene3D" id="3.40.50.360">
    <property type="match status" value="1"/>
</dbReference>
<dbReference type="SUPFAM" id="SSF52218">
    <property type="entry name" value="Flavoproteins"/>
    <property type="match status" value="1"/>
</dbReference>
<comment type="caution">
    <text evidence="6">The sequence shown here is derived from an EMBL/GenBank/DDBJ whole genome shotgun (WGS) entry which is preliminary data.</text>
</comment>
<keyword evidence="7" id="KW-1185">Reference proteome</keyword>
<dbReference type="GO" id="GO:0046872">
    <property type="term" value="F:metal ion binding"/>
    <property type="evidence" value="ECO:0007669"/>
    <property type="project" value="UniProtKB-KW"/>
</dbReference>
<dbReference type="InterPro" id="IPR017900">
    <property type="entry name" value="4Fe4S_Fe_S_CS"/>
</dbReference>
<dbReference type="Pfam" id="PF13187">
    <property type="entry name" value="Fer4_9"/>
    <property type="match status" value="1"/>
</dbReference>
<evidence type="ECO:0000256" key="3">
    <source>
        <dbReference type="ARBA" id="ARBA00023014"/>
    </source>
</evidence>
<organism evidence="6 7">
    <name type="scientific">Paenibacillus etheri</name>
    <dbReference type="NCBI Taxonomy" id="1306852"/>
    <lineage>
        <taxon>Bacteria</taxon>
        <taxon>Bacillati</taxon>
        <taxon>Bacillota</taxon>
        <taxon>Bacilli</taxon>
        <taxon>Bacillales</taxon>
        <taxon>Paenibacillaceae</taxon>
        <taxon>Paenibacillus</taxon>
    </lineage>
</organism>
<dbReference type="NCBIfam" id="NF038196">
    <property type="entry name" value="ferrodoxin_EFR1"/>
    <property type="match status" value="1"/>
</dbReference>
<dbReference type="PROSITE" id="PS51379">
    <property type="entry name" value="4FE4S_FER_2"/>
    <property type="match status" value="2"/>
</dbReference>
<dbReference type="AlphaFoldDB" id="A0A0W1B2R0"/>
<evidence type="ECO:0000256" key="2">
    <source>
        <dbReference type="ARBA" id="ARBA00023004"/>
    </source>
</evidence>
<evidence type="ECO:0000256" key="1">
    <source>
        <dbReference type="ARBA" id="ARBA00022723"/>
    </source>
</evidence>
<dbReference type="InterPro" id="IPR047964">
    <property type="entry name" value="EFR1-like"/>
</dbReference>
<dbReference type="Proteomes" id="UP000054709">
    <property type="component" value="Unassembled WGS sequence"/>
</dbReference>
<dbReference type="PROSITE" id="PS50902">
    <property type="entry name" value="FLAVODOXIN_LIKE"/>
    <property type="match status" value="1"/>
</dbReference>
<dbReference type="GO" id="GO:0016651">
    <property type="term" value="F:oxidoreductase activity, acting on NAD(P)H"/>
    <property type="evidence" value="ECO:0007669"/>
    <property type="project" value="UniProtKB-ARBA"/>
</dbReference>
<dbReference type="Pfam" id="PF00258">
    <property type="entry name" value="Flavodoxin_1"/>
    <property type="match status" value="1"/>
</dbReference>
<sequence length="294" mass="33267">MHNAKTAIFYFSGTGNTELIAKQFADALRSSGQEVHLFRMEDVLKDTHSVKYESYNLIGIGHPVLGFGASGFVERFVEQLPDCNGTPAFVFKTASSPHYMNNGASNTVLRSLREKGFTPFHNSILAMPCNFYIKYDDRLNKQLYLVAQRKVKLFAEEIVNEIPRNLRIHPVLERVLRTVYYCEESQGGKYFAKGLRTTASCTRCMKCVRSCPTSNITNSPDGIIFSQNCLLCMRCVYSCPQKAIQATRLKASVVDPYTGGPKLHSLMKDSENDGRFITPKSKGYYKHFIKYLED</sequence>
<dbReference type="PROSITE" id="PS00198">
    <property type="entry name" value="4FE4S_FER_1"/>
    <property type="match status" value="2"/>
</dbReference>
<evidence type="ECO:0000313" key="7">
    <source>
        <dbReference type="Proteomes" id="UP000054709"/>
    </source>
</evidence>
<evidence type="ECO:0000259" key="5">
    <source>
        <dbReference type="PROSITE" id="PS51379"/>
    </source>
</evidence>
<keyword evidence="2" id="KW-0408">Iron</keyword>
<keyword evidence="3" id="KW-0411">Iron-sulfur</keyword>
<evidence type="ECO:0000259" key="4">
    <source>
        <dbReference type="PROSITE" id="PS50902"/>
    </source>
</evidence>
<dbReference type="GO" id="GO:0051536">
    <property type="term" value="F:iron-sulfur cluster binding"/>
    <property type="evidence" value="ECO:0007669"/>
    <property type="project" value="UniProtKB-KW"/>
</dbReference>
<feature type="domain" description="4Fe-4S ferredoxin-type" evidence="5">
    <location>
        <begin position="192"/>
        <end position="221"/>
    </location>
</feature>
<dbReference type="RefSeq" id="WP_060622178.1">
    <property type="nucleotide sequence ID" value="NZ_LCZJ02000016.1"/>
</dbReference>
<dbReference type="GO" id="GO:0010181">
    <property type="term" value="F:FMN binding"/>
    <property type="evidence" value="ECO:0007669"/>
    <property type="project" value="InterPro"/>
</dbReference>